<reference evidence="2 3" key="1">
    <citation type="journal article" date="2015" name="Genome Announc.">
        <title>Expanding the biotechnology potential of lactobacilli through comparative genomics of 213 strains and associated genera.</title>
        <authorList>
            <person name="Sun Z."/>
            <person name="Harris H.M."/>
            <person name="McCann A."/>
            <person name="Guo C."/>
            <person name="Argimon S."/>
            <person name="Zhang W."/>
            <person name="Yang X."/>
            <person name="Jeffery I.B."/>
            <person name="Cooney J.C."/>
            <person name="Kagawa T.F."/>
            <person name="Liu W."/>
            <person name="Song Y."/>
            <person name="Salvetti E."/>
            <person name="Wrobel A."/>
            <person name="Rasinkangas P."/>
            <person name="Parkhill J."/>
            <person name="Rea M.C."/>
            <person name="O'Sullivan O."/>
            <person name="Ritari J."/>
            <person name="Douillard F.P."/>
            <person name="Paul Ross R."/>
            <person name="Yang R."/>
            <person name="Briner A.E."/>
            <person name="Felis G.E."/>
            <person name="de Vos W.M."/>
            <person name="Barrangou R."/>
            <person name="Klaenhammer T.R."/>
            <person name="Caufield P.W."/>
            <person name="Cui Y."/>
            <person name="Zhang H."/>
            <person name="O'Toole P.W."/>
        </authorList>
    </citation>
    <scope>NUCLEOTIDE SEQUENCE [LARGE SCALE GENOMIC DNA]</scope>
    <source>
        <strain evidence="2 3">DSM 24301</strain>
    </source>
</reference>
<evidence type="ECO:0000313" key="2">
    <source>
        <dbReference type="EMBL" id="KRO16315.1"/>
    </source>
</evidence>
<comment type="caution">
    <text evidence="2">The sequence shown here is derived from an EMBL/GenBank/DDBJ whole genome shotgun (WGS) entry which is preliminary data.</text>
</comment>
<name>A0A0R2MVS9_9LACO</name>
<dbReference type="Proteomes" id="UP000050969">
    <property type="component" value="Unassembled WGS sequence"/>
</dbReference>
<feature type="transmembrane region" description="Helical" evidence="1">
    <location>
        <begin position="75"/>
        <end position="91"/>
    </location>
</feature>
<keyword evidence="1" id="KW-0812">Transmembrane</keyword>
<feature type="transmembrane region" description="Helical" evidence="1">
    <location>
        <begin position="124"/>
        <end position="143"/>
    </location>
</feature>
<dbReference type="RefSeq" id="WP_056993095.1">
    <property type="nucleotide sequence ID" value="NZ_JQCE01000042.1"/>
</dbReference>
<dbReference type="PATRIC" id="fig|1293598.4.peg.1748"/>
<dbReference type="AlphaFoldDB" id="A0A0R2MVS9"/>
<dbReference type="EMBL" id="JQCE01000042">
    <property type="protein sequence ID" value="KRO16315.1"/>
    <property type="molecule type" value="Genomic_DNA"/>
</dbReference>
<evidence type="ECO:0000313" key="3">
    <source>
        <dbReference type="Proteomes" id="UP000050969"/>
    </source>
</evidence>
<evidence type="ECO:0000256" key="1">
    <source>
        <dbReference type="SAM" id="Phobius"/>
    </source>
</evidence>
<feature type="transmembrane region" description="Helical" evidence="1">
    <location>
        <begin position="97"/>
        <end position="117"/>
    </location>
</feature>
<protein>
    <recommendedName>
        <fullName evidence="4">DUF1700 domain-containing protein</fullName>
    </recommendedName>
</protein>
<dbReference type="STRING" id="1293598.IV56_GL001677"/>
<keyword evidence="1" id="KW-0472">Membrane</keyword>
<sequence>MAYFDQLASELKDLTQEERAASIDFYQEFAHDAGLTSDAEISQHFGRPQQLARKILADYSIDQIETQQAETPKNYWKLIGIVILGLLSLPLGVPLGIVIIITIISIVIMIAAAFLSVQVVLWSTGLLGVVFVVAGVGVIGASIGVALSYIGIGLVMFGIFMLLWPMMYRELKRLSYWSAQKFGQLYQWTKTRVQAR</sequence>
<feature type="transmembrane region" description="Helical" evidence="1">
    <location>
        <begin position="149"/>
        <end position="168"/>
    </location>
</feature>
<accession>A0A0R2MVS9</accession>
<proteinExistence type="predicted"/>
<organism evidence="2 3">
    <name type="scientific">Lacticaseibacillus saniviri JCM 17471 = DSM 24301</name>
    <dbReference type="NCBI Taxonomy" id="1293598"/>
    <lineage>
        <taxon>Bacteria</taxon>
        <taxon>Bacillati</taxon>
        <taxon>Bacillota</taxon>
        <taxon>Bacilli</taxon>
        <taxon>Lactobacillales</taxon>
        <taxon>Lactobacillaceae</taxon>
        <taxon>Lacticaseibacillus</taxon>
    </lineage>
</organism>
<gene>
    <name evidence="2" type="ORF">IV56_GL001677</name>
</gene>
<keyword evidence="3" id="KW-1185">Reference proteome</keyword>
<keyword evidence="1" id="KW-1133">Transmembrane helix</keyword>
<evidence type="ECO:0008006" key="4">
    <source>
        <dbReference type="Google" id="ProtNLM"/>
    </source>
</evidence>